<accession>A0A5K7YLS2</accession>
<dbReference type="Proteomes" id="UP000427906">
    <property type="component" value="Chromosome"/>
</dbReference>
<protein>
    <recommendedName>
        <fullName evidence="1">Protochlamydia outer membrane protein domain-containing protein</fullName>
    </recommendedName>
</protein>
<dbReference type="AlphaFoldDB" id="A0A5K7YLS2"/>
<sequence length="333" mass="37035">MRPFFTALVIGWIIPLFASQVFSQPLTSDVPSPVKTVESDDACGAIVDLTAGYRADKLSWHIAGNRQGTHPNVRSELSWTDIEIYQLKLASRTVLKEHVYLRGHVNIGTVVSGDNRDSDYGGDNRTQEFSRSLNGVDGNDVWDASLGVGARFSFFDATMMVCPMLGYAISEQDLNIVDGYQAITTPPATTPIGPIAGLDSRYETRWKGPWLGVDLFFSIPCTEGPFSGIGVIFTGEYHWVDFDADANWNLREDFDHPVSFSHDADGRGLMAGARILFETRTRWGINLGMNVQEMTTDAGRDRIFFADGSVADTRLNEVRWRSFTFEAGVSYRF</sequence>
<dbReference type="EMBL" id="AP021874">
    <property type="protein sequence ID" value="BBO68779.1"/>
    <property type="molecule type" value="Genomic_DNA"/>
</dbReference>
<feature type="domain" description="Protochlamydia outer membrane protein" evidence="1">
    <location>
        <begin position="49"/>
        <end position="333"/>
    </location>
</feature>
<gene>
    <name evidence="2" type="ORF">DSCA_27090</name>
</gene>
<dbReference type="Gene3D" id="2.40.128.90">
    <property type="entry name" value="OMPT-like"/>
    <property type="match status" value="1"/>
</dbReference>
<reference evidence="2 3" key="1">
    <citation type="submission" date="2019-11" db="EMBL/GenBank/DDBJ databases">
        <title>Comparative genomics of hydrocarbon-degrading Desulfosarcina strains.</title>
        <authorList>
            <person name="Watanabe M."/>
            <person name="Kojima H."/>
            <person name="Fukui M."/>
        </authorList>
    </citation>
    <scope>NUCLEOTIDE SEQUENCE [LARGE SCALE GENOMIC DNA]</scope>
    <source>
        <strain evidence="2 3">PL12</strain>
    </source>
</reference>
<dbReference type="RefSeq" id="WP_155316896.1">
    <property type="nucleotide sequence ID" value="NZ_AP021874.1"/>
</dbReference>
<dbReference type="InterPro" id="IPR035163">
    <property type="entry name" value="Pom"/>
</dbReference>
<name>A0A5K7YLS2_9BACT</name>
<evidence type="ECO:0000259" key="1">
    <source>
        <dbReference type="Pfam" id="PF17251"/>
    </source>
</evidence>
<proteinExistence type="predicted"/>
<dbReference type="InterPro" id="IPR053724">
    <property type="entry name" value="OMP_A26_sf"/>
</dbReference>
<evidence type="ECO:0000313" key="2">
    <source>
        <dbReference type="EMBL" id="BBO68779.1"/>
    </source>
</evidence>
<dbReference type="Pfam" id="PF17251">
    <property type="entry name" value="Pom"/>
    <property type="match status" value="1"/>
</dbReference>
<dbReference type="OrthoDB" id="5566985at2"/>
<organism evidence="2 3">
    <name type="scientific">Desulfosarcina alkanivorans</name>
    <dbReference type="NCBI Taxonomy" id="571177"/>
    <lineage>
        <taxon>Bacteria</taxon>
        <taxon>Pseudomonadati</taxon>
        <taxon>Thermodesulfobacteriota</taxon>
        <taxon>Desulfobacteria</taxon>
        <taxon>Desulfobacterales</taxon>
        <taxon>Desulfosarcinaceae</taxon>
        <taxon>Desulfosarcina</taxon>
    </lineage>
</organism>
<keyword evidence="3" id="KW-1185">Reference proteome</keyword>
<dbReference type="KEGG" id="dalk:DSCA_27090"/>
<evidence type="ECO:0000313" key="3">
    <source>
        <dbReference type="Proteomes" id="UP000427906"/>
    </source>
</evidence>